<feature type="compositionally biased region" description="Pro residues" evidence="1">
    <location>
        <begin position="20"/>
        <end position="31"/>
    </location>
</feature>
<organism evidence="2">
    <name type="scientific">uncultured Friedmanniella sp</name>
    <dbReference type="NCBI Taxonomy" id="335381"/>
    <lineage>
        <taxon>Bacteria</taxon>
        <taxon>Bacillati</taxon>
        <taxon>Actinomycetota</taxon>
        <taxon>Actinomycetes</taxon>
        <taxon>Propionibacteriales</taxon>
        <taxon>Nocardioidaceae</taxon>
        <taxon>Friedmanniella</taxon>
        <taxon>environmental samples</taxon>
    </lineage>
</organism>
<feature type="region of interest" description="Disordered" evidence="1">
    <location>
        <begin position="212"/>
        <end position="241"/>
    </location>
</feature>
<dbReference type="AlphaFoldDB" id="A0A6J4KZG3"/>
<feature type="region of interest" description="Disordered" evidence="1">
    <location>
        <begin position="267"/>
        <end position="350"/>
    </location>
</feature>
<feature type="region of interest" description="Disordered" evidence="1">
    <location>
        <begin position="1"/>
        <end position="83"/>
    </location>
</feature>
<proteinExistence type="predicted"/>
<feature type="non-terminal residue" evidence="2">
    <location>
        <position position="407"/>
    </location>
</feature>
<dbReference type="EMBL" id="CADCTS010000357">
    <property type="protein sequence ID" value="CAA9318338.1"/>
    <property type="molecule type" value="Genomic_DNA"/>
</dbReference>
<accession>A0A6J4KZG3</accession>
<feature type="compositionally biased region" description="Basic and acidic residues" evidence="1">
    <location>
        <begin position="153"/>
        <end position="164"/>
    </location>
</feature>
<evidence type="ECO:0000256" key="1">
    <source>
        <dbReference type="SAM" id="MobiDB-lite"/>
    </source>
</evidence>
<feature type="compositionally biased region" description="Basic residues" evidence="1">
    <location>
        <begin position="7"/>
        <end position="16"/>
    </location>
</feature>
<feature type="region of interest" description="Disordered" evidence="1">
    <location>
        <begin position="153"/>
        <end position="185"/>
    </location>
</feature>
<feature type="compositionally biased region" description="Basic and acidic residues" evidence="1">
    <location>
        <begin position="59"/>
        <end position="68"/>
    </location>
</feature>
<name>A0A6J4KZG3_9ACTN</name>
<reference evidence="2" key="1">
    <citation type="submission" date="2020-02" db="EMBL/GenBank/DDBJ databases">
        <authorList>
            <person name="Meier V. D."/>
        </authorList>
    </citation>
    <scope>NUCLEOTIDE SEQUENCE</scope>
    <source>
        <strain evidence="2">AVDCRST_MAG48</strain>
    </source>
</reference>
<feature type="compositionally biased region" description="Basic and acidic residues" evidence="1">
    <location>
        <begin position="225"/>
        <end position="236"/>
    </location>
</feature>
<gene>
    <name evidence="2" type="ORF">AVDCRST_MAG48-2490</name>
</gene>
<protein>
    <submittedName>
        <fullName evidence="2">Iron-sulfur cluster assembly protein SufB</fullName>
    </submittedName>
</protein>
<feature type="compositionally biased region" description="Low complexity" evidence="1">
    <location>
        <begin position="69"/>
        <end position="83"/>
    </location>
</feature>
<evidence type="ECO:0000313" key="2">
    <source>
        <dbReference type="EMBL" id="CAA9318338.1"/>
    </source>
</evidence>
<feature type="compositionally biased region" description="Basic and acidic residues" evidence="1">
    <location>
        <begin position="269"/>
        <end position="287"/>
    </location>
</feature>
<feature type="non-terminal residue" evidence="2">
    <location>
        <position position="1"/>
    </location>
</feature>
<feature type="compositionally biased region" description="Basic residues" evidence="1">
    <location>
        <begin position="291"/>
        <end position="300"/>
    </location>
</feature>
<sequence length="407" mass="45919">DADPRADHHHRRRPRRHGPDPGPAPRGPRPLPLRLVGLRRRRRDGQAGPDPRGRRQHLRAQERARVDARPAAQGPAAVRAQAHADLGRRARRHRLRQHQVLRPLDGEASHDVGRPAGRHQVDLRQAGHPGGREGPPGVRCGGAVRVRGRLPQDQRGARAPGRDLPRHRHRAEGVPGPVPRVLRHRDPGRGQQVLRAELRRVVGRLVHLRAEGRPRRDPAAGLLPDQHREHGPVRAHADHRRRGRLRALRRGLHRADLLQRLAALRRRGDRGQEGRPLPLHDHPELVEQRLQPRHQARHLRGGRDDGVDRRQHRLQGHHEVPGRLPDGRARQGRDPVHRLRRRGPAPGRRLEDGALRAAHLELDHLQVRGPWGWPDLLPRPRAGPGGCLALRLGGQVRRAAGRPDQPL</sequence>
<feature type="compositionally biased region" description="Basic and acidic residues" evidence="1">
    <location>
        <begin position="316"/>
        <end position="337"/>
    </location>
</feature>